<accession>A0ABU5CRX2</accession>
<comment type="caution">
    <text evidence="1">The sequence shown here is derived from an EMBL/GenBank/DDBJ whole genome shotgun (WGS) entry which is preliminary data.</text>
</comment>
<sequence>MINRYERIEKMGKDGTENKPIKLKEIKQLVTRQDDVAKVIKGEKTAVRRSNQFANVGDTFELQGVTLEVTHVYRQSLKEVTDADAIKEGYKDLAAYKRAISAIHGGMDWNPKLKVWVHEFKLI</sequence>
<evidence type="ECO:0000313" key="1">
    <source>
        <dbReference type="EMBL" id="MDY0409089.1"/>
    </source>
</evidence>
<evidence type="ECO:0000313" key="2">
    <source>
        <dbReference type="Proteomes" id="UP001275315"/>
    </source>
</evidence>
<gene>
    <name evidence="1" type="ORF">RWD45_11610</name>
</gene>
<proteinExistence type="predicted"/>
<reference evidence="1 2" key="1">
    <citation type="submission" date="2023-10" db="EMBL/GenBank/DDBJ databases">
        <title>Virgibacillus soli CC-YMP-6 genome.</title>
        <authorList>
            <person name="Miliotis G."/>
            <person name="Sengupta P."/>
            <person name="Hameed A."/>
            <person name="Chuvochina M."/>
            <person name="Mcdonagh F."/>
            <person name="Simpson A.C."/>
            <person name="Singh N.K."/>
            <person name="Rekha P.D."/>
            <person name="Raman K."/>
            <person name="Hugenholtz P."/>
            <person name="Venkateswaran K."/>
        </authorList>
    </citation>
    <scope>NUCLEOTIDE SEQUENCE [LARGE SCALE GENOMIC DNA]</scope>
    <source>
        <strain evidence="1 2">CC-YMP-6</strain>
    </source>
</reference>
<dbReference type="Proteomes" id="UP001275315">
    <property type="component" value="Unassembled WGS sequence"/>
</dbReference>
<keyword evidence="2" id="KW-1185">Reference proteome</keyword>
<dbReference type="InterPro" id="IPR015947">
    <property type="entry name" value="PUA-like_sf"/>
</dbReference>
<dbReference type="EMBL" id="JAWDIQ010000002">
    <property type="protein sequence ID" value="MDY0409089.1"/>
    <property type="molecule type" value="Genomic_DNA"/>
</dbReference>
<name>A0ABU5CRX2_9BACI</name>
<organism evidence="1 2">
    <name type="scientific">Paracerasibacillus soli</name>
    <dbReference type="NCBI Taxonomy" id="480284"/>
    <lineage>
        <taxon>Bacteria</taxon>
        <taxon>Bacillati</taxon>
        <taxon>Bacillota</taxon>
        <taxon>Bacilli</taxon>
        <taxon>Bacillales</taxon>
        <taxon>Bacillaceae</taxon>
        <taxon>Paracerasibacillus</taxon>
    </lineage>
</organism>
<dbReference type="SUPFAM" id="SSF88697">
    <property type="entry name" value="PUA domain-like"/>
    <property type="match status" value="1"/>
</dbReference>
<dbReference type="RefSeq" id="WP_320379905.1">
    <property type="nucleotide sequence ID" value="NZ_JAWDIQ010000002.1"/>
</dbReference>
<protein>
    <submittedName>
        <fullName evidence="1">ASCH domain-containing protein</fullName>
    </submittedName>
</protein>